<evidence type="ECO:0000256" key="1">
    <source>
        <dbReference type="SAM" id="MobiDB-lite"/>
    </source>
</evidence>
<accession>A0A9W7WBU2</accession>
<sequence length="182" mass="19744">MDSSGSTAPVISEDMLSCHCYNQCPEDSIKNTCSHKKNPIMKRMKRGVTMEKLWELEAINPAIPTVTLKNELQGNSGNPTAPETLTPSFSSNSLYTHPSPATSHPMMSASNTPSFSPSVTPSPTTPTISTPGSPFPPTPSFKPPPICPPTPASTACANGERLFSPSYLVRMNWTCWRTWMTL</sequence>
<proteinExistence type="predicted"/>
<organism evidence="2 3">
    <name type="scientific">Triplophysa rosa</name>
    <name type="common">Cave loach</name>
    <dbReference type="NCBI Taxonomy" id="992332"/>
    <lineage>
        <taxon>Eukaryota</taxon>
        <taxon>Metazoa</taxon>
        <taxon>Chordata</taxon>
        <taxon>Craniata</taxon>
        <taxon>Vertebrata</taxon>
        <taxon>Euteleostomi</taxon>
        <taxon>Actinopterygii</taxon>
        <taxon>Neopterygii</taxon>
        <taxon>Teleostei</taxon>
        <taxon>Ostariophysi</taxon>
        <taxon>Cypriniformes</taxon>
        <taxon>Nemacheilidae</taxon>
        <taxon>Triplophysa</taxon>
    </lineage>
</organism>
<feature type="region of interest" description="Disordered" evidence="1">
    <location>
        <begin position="70"/>
        <end position="146"/>
    </location>
</feature>
<name>A0A9W7WBU2_TRIRA</name>
<feature type="compositionally biased region" description="Polar residues" evidence="1">
    <location>
        <begin position="70"/>
        <end position="102"/>
    </location>
</feature>
<protein>
    <submittedName>
        <fullName evidence="2">Uncharacterized protein</fullName>
    </submittedName>
</protein>
<evidence type="ECO:0000313" key="2">
    <source>
        <dbReference type="EMBL" id="KAI7795212.1"/>
    </source>
</evidence>
<dbReference type="Proteomes" id="UP001059041">
    <property type="component" value="Linkage Group LG20"/>
</dbReference>
<feature type="compositionally biased region" description="Pro residues" evidence="1">
    <location>
        <begin position="133"/>
        <end position="146"/>
    </location>
</feature>
<dbReference type="EMBL" id="JAFHDT010000020">
    <property type="protein sequence ID" value="KAI7795212.1"/>
    <property type="molecule type" value="Genomic_DNA"/>
</dbReference>
<comment type="caution">
    <text evidence="2">The sequence shown here is derived from an EMBL/GenBank/DDBJ whole genome shotgun (WGS) entry which is preliminary data.</text>
</comment>
<evidence type="ECO:0000313" key="3">
    <source>
        <dbReference type="Proteomes" id="UP001059041"/>
    </source>
</evidence>
<dbReference type="AlphaFoldDB" id="A0A9W7WBU2"/>
<gene>
    <name evidence="2" type="ORF">IRJ41_011593</name>
</gene>
<reference evidence="2" key="1">
    <citation type="submission" date="2021-02" db="EMBL/GenBank/DDBJ databases">
        <title>Comparative genomics reveals that relaxation of natural selection precedes convergent phenotypic evolution of cavefish.</title>
        <authorList>
            <person name="Peng Z."/>
        </authorList>
    </citation>
    <scope>NUCLEOTIDE SEQUENCE</scope>
    <source>
        <tissue evidence="2">Muscle</tissue>
    </source>
</reference>
<keyword evidence="3" id="KW-1185">Reference proteome</keyword>
<feature type="compositionally biased region" description="Low complexity" evidence="1">
    <location>
        <begin position="110"/>
        <end position="132"/>
    </location>
</feature>